<dbReference type="PANTHER" id="PTHR15462:SF19">
    <property type="entry name" value="PEPTIDASE S1 DOMAIN-CONTAINING PROTEIN"/>
    <property type="match status" value="1"/>
</dbReference>
<reference evidence="4" key="1">
    <citation type="journal article" date="2019" name="Int. J. Syst. Evol. Microbiol.">
        <title>The Global Catalogue of Microorganisms (GCM) 10K type strain sequencing project: providing services to taxonomists for standard genome sequencing and annotation.</title>
        <authorList>
            <consortium name="The Broad Institute Genomics Platform"/>
            <consortium name="The Broad Institute Genome Sequencing Center for Infectious Disease"/>
            <person name="Wu L."/>
            <person name="Ma J."/>
        </authorList>
    </citation>
    <scope>NUCLEOTIDE SEQUENCE [LARGE SCALE GENOMIC DNA]</scope>
    <source>
        <strain evidence="4">JCM 9373</strain>
    </source>
</reference>
<dbReference type="InterPro" id="IPR009003">
    <property type="entry name" value="Peptidase_S1_PA"/>
</dbReference>
<keyword evidence="4" id="KW-1185">Reference proteome</keyword>
<accession>A0ABP6NW88</accession>
<dbReference type="RefSeq" id="WP_344864737.1">
    <property type="nucleotide sequence ID" value="NZ_BAAAUT010000058.1"/>
</dbReference>
<dbReference type="Gene3D" id="2.40.10.10">
    <property type="entry name" value="Trypsin-like serine proteases"/>
    <property type="match status" value="2"/>
</dbReference>
<dbReference type="PANTHER" id="PTHR15462">
    <property type="entry name" value="SERINE PROTEASE"/>
    <property type="match status" value="1"/>
</dbReference>
<sequence length="535" mass="58203">MIPRVKRFLPAFGGLLTAATLTATGLATAAPAQAAPEQARDNLSASKADAYAVANFWLASNGAALKKATQYNWDAKAVTRLVASRSTAAAADGKAGAVAPVGGEKTSAAKAKNVNLPKTVGKVFFVDHKGDYRWCSATSIQSTYRNLVATAGHCVYDIEGNRDVMNKWVFVPGYYQGKAPWGVYVGQTAFTHYNFAVYEDFDHDYAFVAVYNGFALSAPKEVAKSEFTAWTGSKWIESEELKDIAGGKTAQQQYAEGFEKYGEAGPFWSKDFDVTPEKVGHDYKGAKTLTKVEVTESVYNAAAKSTDKHVNGEQYAVEGPVAISKEEFDALTKKKAEGGFPGKLTYEGKSDAQTAWFKTQYYVKQWVKTGKTVKYFRDRYYVGQAKDTGRLGDTVGGQGFAWNQKPGQAVHAFGYPGDAHPDGDKPFTGVTMKYCYGKTNTRTYSSNTYKIDDHLALKCSMTGGADGGPWILKYGNAKRLGYVNGVTSAFHDQDGNDRVDFISSAYFDGDAAGVYREALQVRNTRIVGDKGELLK</sequence>
<name>A0ABP6NW88_9ACTN</name>
<protein>
    <submittedName>
        <fullName evidence="3">Uncharacterized protein</fullName>
    </submittedName>
</protein>
<evidence type="ECO:0000313" key="3">
    <source>
        <dbReference type="EMBL" id="GAA3158379.1"/>
    </source>
</evidence>
<gene>
    <name evidence="3" type="ORF">GCM10010466_56440</name>
</gene>
<evidence type="ECO:0000313" key="4">
    <source>
        <dbReference type="Proteomes" id="UP001500320"/>
    </source>
</evidence>
<dbReference type="InterPro" id="IPR050966">
    <property type="entry name" value="Glutamyl_endopeptidase"/>
</dbReference>
<proteinExistence type="predicted"/>
<keyword evidence="1 2" id="KW-0732">Signal</keyword>
<dbReference type="Proteomes" id="UP001500320">
    <property type="component" value="Unassembled WGS sequence"/>
</dbReference>
<dbReference type="EMBL" id="BAAAUT010000058">
    <property type="protein sequence ID" value="GAA3158379.1"/>
    <property type="molecule type" value="Genomic_DNA"/>
</dbReference>
<evidence type="ECO:0000256" key="1">
    <source>
        <dbReference type="ARBA" id="ARBA00022729"/>
    </source>
</evidence>
<evidence type="ECO:0000256" key="2">
    <source>
        <dbReference type="SAM" id="SignalP"/>
    </source>
</evidence>
<comment type="caution">
    <text evidence="3">The sequence shown here is derived from an EMBL/GenBank/DDBJ whole genome shotgun (WGS) entry which is preliminary data.</text>
</comment>
<feature type="signal peptide" evidence="2">
    <location>
        <begin position="1"/>
        <end position="34"/>
    </location>
</feature>
<dbReference type="InterPro" id="IPR043504">
    <property type="entry name" value="Peptidase_S1_PA_chymotrypsin"/>
</dbReference>
<organism evidence="3 4">
    <name type="scientific">Planomonospora alba</name>
    <dbReference type="NCBI Taxonomy" id="161354"/>
    <lineage>
        <taxon>Bacteria</taxon>
        <taxon>Bacillati</taxon>
        <taxon>Actinomycetota</taxon>
        <taxon>Actinomycetes</taxon>
        <taxon>Streptosporangiales</taxon>
        <taxon>Streptosporangiaceae</taxon>
        <taxon>Planomonospora</taxon>
    </lineage>
</organism>
<feature type="chain" id="PRO_5045156379" evidence="2">
    <location>
        <begin position="35"/>
        <end position="535"/>
    </location>
</feature>
<dbReference type="SUPFAM" id="SSF50494">
    <property type="entry name" value="Trypsin-like serine proteases"/>
    <property type="match status" value="2"/>
</dbReference>